<dbReference type="InterPro" id="IPR014001">
    <property type="entry name" value="Helicase_ATP-bd"/>
</dbReference>
<dbReference type="Gene3D" id="1.10.3380.30">
    <property type="match status" value="1"/>
</dbReference>
<dbReference type="CDD" id="cd18795">
    <property type="entry name" value="SF2_C_Ski2"/>
    <property type="match status" value="1"/>
</dbReference>
<evidence type="ECO:0000256" key="3">
    <source>
        <dbReference type="ARBA" id="ARBA00022806"/>
    </source>
</evidence>
<evidence type="ECO:0000256" key="4">
    <source>
        <dbReference type="ARBA" id="ARBA00022840"/>
    </source>
</evidence>
<feature type="compositionally biased region" description="Acidic residues" evidence="5">
    <location>
        <begin position="248"/>
        <end position="259"/>
    </location>
</feature>
<keyword evidence="9" id="KW-1185">Reference proteome</keyword>
<feature type="compositionally biased region" description="Polar residues" evidence="5">
    <location>
        <begin position="278"/>
        <end position="288"/>
    </location>
</feature>
<dbReference type="SMART" id="SM00490">
    <property type="entry name" value="HELICc"/>
    <property type="match status" value="1"/>
</dbReference>
<protein>
    <submittedName>
        <fullName evidence="8">ATP-dependent RNA helicase HelY</fullName>
        <ecNumber evidence="8">3.6.4.-</ecNumber>
    </submittedName>
</protein>
<dbReference type="EMBL" id="JAAOZD010000004">
    <property type="protein sequence ID" value="NIJ01917.1"/>
    <property type="molecule type" value="Genomic_DNA"/>
</dbReference>
<dbReference type="InterPro" id="IPR011545">
    <property type="entry name" value="DEAD/DEAH_box_helicase_dom"/>
</dbReference>
<dbReference type="PANTHER" id="PTHR12131">
    <property type="entry name" value="ATP-DEPENDENT RNA AND DNA HELICASE"/>
    <property type="match status" value="1"/>
</dbReference>
<dbReference type="Proteomes" id="UP000802392">
    <property type="component" value="Unassembled WGS sequence"/>
</dbReference>
<feature type="domain" description="Helicase C-terminal" evidence="7">
    <location>
        <begin position="343"/>
        <end position="547"/>
    </location>
</feature>
<dbReference type="PROSITE" id="PS51194">
    <property type="entry name" value="HELICASE_CTER"/>
    <property type="match status" value="1"/>
</dbReference>
<dbReference type="EC" id="3.6.4.-" evidence="8"/>
<evidence type="ECO:0000313" key="8">
    <source>
        <dbReference type="EMBL" id="NIJ01917.1"/>
    </source>
</evidence>
<dbReference type="PROSITE" id="PS51192">
    <property type="entry name" value="HELICASE_ATP_BIND_1"/>
    <property type="match status" value="1"/>
</dbReference>
<gene>
    <name evidence="8" type="ORF">FHR86_002249</name>
</gene>
<keyword evidence="1" id="KW-0547">Nucleotide-binding</keyword>
<dbReference type="Pfam" id="PF00270">
    <property type="entry name" value="DEAD"/>
    <property type="match status" value="1"/>
</dbReference>
<feature type="region of interest" description="Disordered" evidence="5">
    <location>
        <begin position="248"/>
        <end position="288"/>
    </location>
</feature>
<dbReference type="SMART" id="SM01142">
    <property type="entry name" value="DSHCT"/>
    <property type="match status" value="1"/>
</dbReference>
<dbReference type="SMART" id="SM00487">
    <property type="entry name" value="DEXDc"/>
    <property type="match status" value="1"/>
</dbReference>
<feature type="compositionally biased region" description="Basic and acidic residues" evidence="5">
    <location>
        <begin position="325"/>
        <end position="337"/>
    </location>
</feature>
<dbReference type="Gene3D" id="3.40.50.300">
    <property type="entry name" value="P-loop containing nucleotide triphosphate hydrolases"/>
    <property type="match status" value="2"/>
</dbReference>
<feature type="domain" description="Helicase ATP-binding" evidence="6">
    <location>
        <begin position="47"/>
        <end position="205"/>
    </location>
</feature>
<comment type="caution">
    <text evidence="8">The sequence shown here is derived from an EMBL/GenBank/DDBJ whole genome shotgun (WGS) entry which is preliminary data.</text>
</comment>
<dbReference type="InterPro" id="IPR001650">
    <property type="entry name" value="Helicase_C-like"/>
</dbReference>
<feature type="compositionally biased region" description="Basic residues" evidence="5">
    <location>
        <begin position="315"/>
        <end position="324"/>
    </location>
</feature>
<evidence type="ECO:0000259" key="7">
    <source>
        <dbReference type="PROSITE" id="PS51194"/>
    </source>
</evidence>
<evidence type="ECO:0000256" key="2">
    <source>
        <dbReference type="ARBA" id="ARBA00022801"/>
    </source>
</evidence>
<dbReference type="GO" id="GO:0016787">
    <property type="term" value="F:hydrolase activity"/>
    <property type="evidence" value="ECO:0007669"/>
    <property type="project" value="UniProtKB-KW"/>
</dbReference>
<name>A0ABX0THE0_9MICC</name>
<reference evidence="8 9" key="1">
    <citation type="submission" date="2020-03" db="EMBL/GenBank/DDBJ databases">
        <title>Genomic Encyclopedia of Type Strains, Phase III (KMG-III): the genomes of soil and plant-associated and newly described type strains.</title>
        <authorList>
            <person name="Whitman W."/>
        </authorList>
    </citation>
    <scope>NUCLEOTIDE SEQUENCE [LARGE SCALE GENOMIC DNA]</scope>
    <source>
        <strain evidence="8 9">CECT 4207</strain>
    </source>
</reference>
<evidence type="ECO:0000256" key="5">
    <source>
        <dbReference type="SAM" id="MobiDB-lite"/>
    </source>
</evidence>
<dbReference type="InterPro" id="IPR058621">
    <property type="entry name" value="SH3_HelY"/>
</dbReference>
<evidence type="ECO:0000313" key="9">
    <source>
        <dbReference type="Proteomes" id="UP000802392"/>
    </source>
</evidence>
<evidence type="ECO:0000259" key="6">
    <source>
        <dbReference type="PROSITE" id="PS51192"/>
    </source>
</evidence>
<dbReference type="Pfam" id="PF08148">
    <property type="entry name" value="DSHCT"/>
    <property type="match status" value="1"/>
</dbReference>
<dbReference type="RefSeq" id="WP_167266376.1">
    <property type="nucleotide sequence ID" value="NZ_BAAAVO010000012.1"/>
</dbReference>
<proteinExistence type="predicted"/>
<dbReference type="SUPFAM" id="SSF52540">
    <property type="entry name" value="P-loop containing nucleoside triphosphate hydrolases"/>
    <property type="match status" value="1"/>
</dbReference>
<dbReference type="InterPro" id="IPR012961">
    <property type="entry name" value="Ski2/MTR4_C"/>
</dbReference>
<dbReference type="GO" id="GO:0004386">
    <property type="term" value="F:helicase activity"/>
    <property type="evidence" value="ECO:0007669"/>
    <property type="project" value="UniProtKB-KW"/>
</dbReference>
<keyword evidence="2 8" id="KW-0378">Hydrolase</keyword>
<accession>A0ABX0THE0</accession>
<sequence>MSSISGSPSPSDRYQAAAQRAAESRTYLGAFARSLDFELDDFQKQACRSLQEGRGVLVAAPTGAGKTIVGEFAIFLALERGLKAFYTTPIKALSNQKFAELAAKYGAANVGLLTGDTTINGDAPVVVMTTEVLRNMLYADSETLGDLGFVVMDEVHYLADRFRGAVWEEVIIHLPSEVQVASLSATVSNAEEFGAWLDTVRGDTDVIVSEHRPVPLWQHVMVGRQIVDLFAGDTTFDEIAPAVPDAVETEAPDLSETDDVSAGPADTRQRKSLPGRVSQKSVTARASTQEFEVNPELLAMARSESRMNTAGRFGHGGRSRRRQDRSRDEHSKTEQRSPVRKASRPQVIESLRRQDLLPAITFIFSRAGCDAAVAQCAASGLWLTTEHEQQIIAQRVDEASHEIPADDLDVLGFWGWRDGLVRGFAAHHAGMLPTFKEVVEKLFADGLVKAVFATETLALGVNMPARCVVLEKLEKFNGEAHVNITAGEYTQLTGRAGRRGIDVEGHAVVLWQPGTDPTAVAGLASRRTYPLNSSFRPTYNMSINLIAQFGRVRAREILESSFAQFQADRSVVGLARQVRGREESLAGYAKSMQCHLGDFAEYSRLRRELGDAETFAARDNQRARKSHVADSLTRLIPGDVIAIFSGRLAGHAVVLEVDRNAREPRPSVLTSDNQLRRIGVHDLDGPVSPVTRIRIPKSFNSKVPKARRDLASAMRHAVSEDVPNNKRNIRHEDFGLGARLPDQEKKIADLRRALRAHPCHGCSEREDHARWSERWWKLRKETDGLVRQIQGRTNTIAKTFDRVCEVLSSYGYLQMNDAGQVTISADGQRLRRIYGEKDLLISQSVRQGAIDGLDAAELASFASTLVYQAKREDRGLRPKMPSVSLETAVDIVVREWSRLEDTEEHNRLPLTGEPELGLMWPMYKWAKGRHLQEVLNGTDLAAGDFVRWAKQVVDLLDQLAKIPQLDPRVARICRESIELVRRGVVAYSTVS</sequence>
<dbReference type="InterPro" id="IPR050699">
    <property type="entry name" value="RNA-DNA_Helicase"/>
</dbReference>
<keyword evidence="4" id="KW-0067">ATP-binding</keyword>
<keyword evidence="3 8" id="KW-0347">Helicase</keyword>
<feature type="region of interest" description="Disordered" evidence="5">
    <location>
        <begin position="302"/>
        <end position="347"/>
    </location>
</feature>
<dbReference type="InterPro" id="IPR027417">
    <property type="entry name" value="P-loop_NTPase"/>
</dbReference>
<evidence type="ECO:0000256" key="1">
    <source>
        <dbReference type="ARBA" id="ARBA00022741"/>
    </source>
</evidence>
<organism evidence="8 9">
    <name type="scientific">Paenarthrobacter ilicis</name>
    <dbReference type="NCBI Taxonomy" id="43665"/>
    <lineage>
        <taxon>Bacteria</taxon>
        <taxon>Bacillati</taxon>
        <taxon>Actinomycetota</taxon>
        <taxon>Actinomycetes</taxon>
        <taxon>Micrococcales</taxon>
        <taxon>Micrococcaceae</taxon>
        <taxon>Paenarthrobacter</taxon>
    </lineage>
</organism>
<dbReference type="Pfam" id="PF26090">
    <property type="entry name" value="SH3_HelY"/>
    <property type="match status" value="1"/>
</dbReference>
<dbReference type="PANTHER" id="PTHR12131:SF1">
    <property type="entry name" value="ATP-DEPENDENT RNA HELICASE SUPV3L1, MITOCHONDRIAL-RELATED"/>
    <property type="match status" value="1"/>
</dbReference>